<dbReference type="Proteomes" id="UP000234323">
    <property type="component" value="Unassembled WGS sequence"/>
</dbReference>
<dbReference type="PANTHER" id="PTHR47666">
    <property type="entry name" value="PROTEIN VASCULAR ASSOCIATED DEATH 1, CHLOROPLASTIC"/>
    <property type="match status" value="1"/>
</dbReference>
<dbReference type="InterPro" id="IPR011993">
    <property type="entry name" value="PH-like_dom_sf"/>
</dbReference>
<dbReference type="VEuPathDB" id="FungiDB:FUN_006856"/>
<protein>
    <recommendedName>
        <fullName evidence="1">GRAM domain-containing protein</fullName>
    </recommendedName>
</protein>
<dbReference type="EMBL" id="LLXI01000878">
    <property type="protein sequence ID" value="PKY50440.1"/>
    <property type="molecule type" value="Genomic_DNA"/>
</dbReference>
<dbReference type="SMART" id="SM00568">
    <property type="entry name" value="GRAM"/>
    <property type="match status" value="1"/>
</dbReference>
<dbReference type="VEuPathDB" id="FungiDB:RhiirFUN_009884"/>
<dbReference type="PANTHER" id="PTHR47666:SF1">
    <property type="entry name" value="PROTEIN VASCULAR ASSOCIATED DEATH 1, CHLOROPLASTIC"/>
    <property type="match status" value="1"/>
</dbReference>
<sequence length="159" mass="18276">MNSHFEPPRGVFTLPTPCELANPFWDVIKSSKYFTLQRTKASNINSFYRGVIGTIQNVDNLVLGLTKLDDPSEKENYVVTKINSLVTRQDKGTDEVSEDESVRSASRAFRQTFDIAPTERLVNFYSCAYRGIIQGWMYISENYLCFYAFMLGHETKIFI</sequence>
<proteinExistence type="predicted"/>
<feature type="domain" description="GRAM" evidence="1">
    <location>
        <begin position="107"/>
        <end position="159"/>
    </location>
</feature>
<evidence type="ECO:0000259" key="1">
    <source>
        <dbReference type="SMART" id="SM00568"/>
    </source>
</evidence>
<dbReference type="InterPro" id="IPR004182">
    <property type="entry name" value="GRAM"/>
</dbReference>
<organism evidence="2 3">
    <name type="scientific">Rhizophagus irregularis</name>
    <dbReference type="NCBI Taxonomy" id="588596"/>
    <lineage>
        <taxon>Eukaryota</taxon>
        <taxon>Fungi</taxon>
        <taxon>Fungi incertae sedis</taxon>
        <taxon>Mucoromycota</taxon>
        <taxon>Glomeromycotina</taxon>
        <taxon>Glomeromycetes</taxon>
        <taxon>Glomerales</taxon>
        <taxon>Glomeraceae</taxon>
        <taxon>Rhizophagus</taxon>
    </lineage>
</organism>
<keyword evidence="3" id="KW-1185">Reference proteome</keyword>
<dbReference type="Gene3D" id="2.30.29.30">
    <property type="entry name" value="Pleckstrin-homology domain (PH domain)/Phosphotyrosine-binding domain (PTB)"/>
    <property type="match status" value="1"/>
</dbReference>
<dbReference type="VEuPathDB" id="FungiDB:RhiirA1_429122"/>
<gene>
    <name evidence="2" type="ORF">RhiirA4_360579</name>
</gene>
<reference evidence="2 3" key="1">
    <citation type="submission" date="2015-10" db="EMBL/GenBank/DDBJ databases">
        <title>Genome analyses suggest a sexual origin of heterokaryosis in a supposedly ancient asexual fungus.</title>
        <authorList>
            <person name="Ropars J."/>
            <person name="Sedzielewska K."/>
            <person name="Noel J."/>
            <person name="Charron P."/>
            <person name="Farinelli L."/>
            <person name="Marton T."/>
            <person name="Kruger M."/>
            <person name="Pelin A."/>
            <person name="Brachmann A."/>
            <person name="Corradi N."/>
        </authorList>
    </citation>
    <scope>NUCLEOTIDE SEQUENCE [LARGE SCALE GENOMIC DNA]</scope>
    <source>
        <strain evidence="2 3">A4</strain>
    </source>
</reference>
<evidence type="ECO:0000313" key="2">
    <source>
        <dbReference type="EMBL" id="PKY50440.1"/>
    </source>
</evidence>
<dbReference type="AlphaFoldDB" id="A0A2I1GUX3"/>
<name>A0A2I1GUX3_9GLOM</name>
<dbReference type="Pfam" id="PF02893">
    <property type="entry name" value="GRAM"/>
    <property type="match status" value="1"/>
</dbReference>
<accession>A0A2I1GUX3</accession>
<evidence type="ECO:0000313" key="3">
    <source>
        <dbReference type="Proteomes" id="UP000234323"/>
    </source>
</evidence>
<comment type="caution">
    <text evidence="2">The sequence shown here is derived from an EMBL/GenBank/DDBJ whole genome shotgun (WGS) entry which is preliminary data.</text>
</comment>